<comment type="similarity">
    <text evidence="1">Belongs to the DnaX/STICHEL family.</text>
</comment>
<evidence type="ECO:0000256" key="8">
    <source>
        <dbReference type="ARBA" id="ARBA00022833"/>
    </source>
</evidence>
<dbReference type="PATRIC" id="fig|1158614.3.peg.1455"/>
<dbReference type="InterPro" id="IPR045085">
    <property type="entry name" value="HLD_clamp_pol_III_gamma_tau"/>
</dbReference>
<keyword evidence="3" id="KW-0808">Transferase</keyword>
<keyword evidence="5" id="KW-0235">DNA replication</keyword>
<evidence type="ECO:0000313" key="17">
    <source>
        <dbReference type="Proteomes" id="UP000014160"/>
    </source>
</evidence>
<evidence type="ECO:0000256" key="12">
    <source>
        <dbReference type="SAM" id="Coils"/>
    </source>
</evidence>
<dbReference type="EMBL" id="ASWH01000001">
    <property type="protein sequence ID" value="EOW83199.1"/>
    <property type="molecule type" value="Genomic_DNA"/>
</dbReference>
<keyword evidence="4" id="KW-0548">Nucleotidyltransferase</keyword>
<gene>
    <name evidence="15" type="ORF">I592_02526</name>
    <name evidence="14" type="ORF">UKC_01441</name>
</gene>
<feature type="coiled-coil region" evidence="12">
    <location>
        <begin position="381"/>
        <end position="408"/>
    </location>
</feature>
<proteinExistence type="inferred from homology"/>
<evidence type="ECO:0000256" key="3">
    <source>
        <dbReference type="ARBA" id="ARBA00022679"/>
    </source>
</evidence>
<dbReference type="Gene3D" id="1.10.8.60">
    <property type="match status" value="1"/>
</dbReference>
<evidence type="ECO:0000256" key="10">
    <source>
        <dbReference type="ARBA" id="ARBA00022932"/>
    </source>
</evidence>
<comment type="caution">
    <text evidence="14">The sequence shown here is derived from an EMBL/GenBank/DDBJ whole genome shotgun (WGS) entry which is preliminary data.</text>
</comment>
<dbReference type="NCBIfam" id="NF004046">
    <property type="entry name" value="PRK05563.1"/>
    <property type="match status" value="1"/>
</dbReference>
<dbReference type="OrthoDB" id="9810148at2"/>
<name>R2Y4F9_9ENTE</name>
<dbReference type="PRINTS" id="PR00300">
    <property type="entry name" value="CLPPROTEASEA"/>
</dbReference>
<organism evidence="14 16">
    <name type="scientific">Enterococcus gilvus ATCC BAA-350</name>
    <dbReference type="NCBI Taxonomy" id="1158614"/>
    <lineage>
        <taxon>Bacteria</taxon>
        <taxon>Bacillati</taxon>
        <taxon>Bacillota</taxon>
        <taxon>Bacilli</taxon>
        <taxon>Lactobacillales</taxon>
        <taxon>Enterococcaceae</taxon>
        <taxon>Enterococcus</taxon>
    </lineage>
</organism>
<dbReference type="InterPro" id="IPR022754">
    <property type="entry name" value="DNA_pol_III_gamma-3"/>
</dbReference>
<keyword evidence="12" id="KW-0175">Coiled coil</keyword>
<evidence type="ECO:0000256" key="2">
    <source>
        <dbReference type="ARBA" id="ARBA00012417"/>
    </source>
</evidence>
<dbReference type="FunFam" id="1.10.8.60:FF:000013">
    <property type="entry name" value="DNA polymerase III subunit gamma/tau"/>
    <property type="match status" value="1"/>
</dbReference>
<dbReference type="SUPFAM" id="SSF48019">
    <property type="entry name" value="post-AAA+ oligomerization domain-like"/>
    <property type="match status" value="1"/>
</dbReference>
<evidence type="ECO:0000256" key="9">
    <source>
        <dbReference type="ARBA" id="ARBA00022840"/>
    </source>
</evidence>
<dbReference type="CDD" id="cd18137">
    <property type="entry name" value="HLD_clamp_pol_III_gamma_tau"/>
    <property type="match status" value="1"/>
</dbReference>
<dbReference type="Gene3D" id="1.20.272.10">
    <property type="match status" value="1"/>
</dbReference>
<keyword evidence="7" id="KW-0547">Nucleotide-binding</keyword>
<dbReference type="GO" id="GO:0003887">
    <property type="term" value="F:DNA-directed DNA polymerase activity"/>
    <property type="evidence" value="ECO:0007669"/>
    <property type="project" value="UniProtKB-KW"/>
</dbReference>
<dbReference type="EC" id="2.7.7.7" evidence="2"/>
<protein>
    <recommendedName>
        <fullName evidence="2">DNA-directed DNA polymerase</fullName>
        <ecNumber evidence="2">2.7.7.7</ecNumber>
    </recommendedName>
</protein>
<sequence>MAYQALYRVWRSQRFDDLVGQEAITKTLKNAIQQQKTSHAYLFTGPRGTGKTSAAKIFAKAINCPNSVDGEPCNECEMCRSITEGRQEDVIEIDAASNNGVEEIRFIRDRANYAPTTAKYKVYIIDEVHMLSTGAFNALLKTLEEPKEHVIFVLATTEPHKIPATIISRTQRFDFKRINVQAIIGRMAYILEQSNQPYEEQALSVIARAAEGGMRDALSILDQAISFSNEKITLEDALAVTGSLTTEMMDSFIGACLEQNVSGALEVLENILSEGKEARRLTEDLLLYCRDLLIYQQAPKLMENRAAYLTDTFKQLAEATASERLYAMIKILSDTQNEIRFTNHANVYLEVATVKLATPQTNTETAAAAQSVGQVSTGTAQPAEQAEVAALKSQLQKLQNEFQQLKAHPTVEKEERKAAPKKTASTYRVPTERVYQVLSEATKDHLLNVKSVWEDLLMALPVTQRAMLKASEPMAAGPELLLVAFDYEIVCQRADSNEELRLNMQNSLSMMIKDYTPDFVFITRESWPRLRQAFVSQHNDRPVAAEDHESEDEISLIPEETNEVVEQAKSLFGDLVTIKED</sequence>
<dbReference type="GO" id="GO:0046872">
    <property type="term" value="F:metal ion binding"/>
    <property type="evidence" value="ECO:0007669"/>
    <property type="project" value="UniProtKB-KW"/>
</dbReference>
<evidence type="ECO:0000256" key="4">
    <source>
        <dbReference type="ARBA" id="ARBA00022695"/>
    </source>
</evidence>
<keyword evidence="10" id="KW-0239">DNA-directed DNA polymerase</keyword>
<evidence type="ECO:0000259" key="13">
    <source>
        <dbReference type="SMART" id="SM00382"/>
    </source>
</evidence>
<dbReference type="eggNOG" id="COG2812">
    <property type="taxonomic scope" value="Bacteria"/>
</dbReference>
<dbReference type="InterPro" id="IPR003593">
    <property type="entry name" value="AAA+_ATPase"/>
</dbReference>
<keyword evidence="6" id="KW-0479">Metal-binding</keyword>
<dbReference type="SMART" id="SM00382">
    <property type="entry name" value="AAA"/>
    <property type="match status" value="1"/>
</dbReference>
<evidence type="ECO:0000256" key="5">
    <source>
        <dbReference type="ARBA" id="ARBA00022705"/>
    </source>
</evidence>
<evidence type="ECO:0000313" key="14">
    <source>
        <dbReference type="EMBL" id="EOI57227.1"/>
    </source>
</evidence>
<dbReference type="Gene3D" id="3.40.50.300">
    <property type="entry name" value="P-loop containing nucleotide triphosphate hydrolases"/>
    <property type="match status" value="1"/>
</dbReference>
<dbReference type="AlphaFoldDB" id="R2Y4F9"/>
<evidence type="ECO:0000313" key="15">
    <source>
        <dbReference type="EMBL" id="EOW83199.1"/>
    </source>
</evidence>
<dbReference type="Pfam" id="PF12169">
    <property type="entry name" value="DNA_pol3_gamma3"/>
    <property type="match status" value="1"/>
</dbReference>
<feature type="domain" description="AAA+ ATPase" evidence="13">
    <location>
        <begin position="37"/>
        <end position="179"/>
    </location>
</feature>
<dbReference type="InterPro" id="IPR012763">
    <property type="entry name" value="DNA_pol_III_sug/sutau_N"/>
</dbReference>
<dbReference type="HOGENOM" id="CLU_006229_0_3_9"/>
<reference evidence="14 16" key="1">
    <citation type="submission" date="2013-02" db="EMBL/GenBank/DDBJ databases">
        <title>The Genome Sequence of Enterococcus gilvus ATCC BAA-350.</title>
        <authorList>
            <consortium name="The Broad Institute Genome Sequencing Platform"/>
            <consortium name="The Broad Institute Genome Sequencing Center for Infectious Disease"/>
            <person name="Earl A.M."/>
            <person name="Gilmore M.S."/>
            <person name="Lebreton F."/>
            <person name="Walker B."/>
            <person name="Young S.K."/>
            <person name="Zeng Q."/>
            <person name="Gargeya S."/>
            <person name="Fitzgerald M."/>
            <person name="Haas B."/>
            <person name="Abouelleil A."/>
            <person name="Alvarado L."/>
            <person name="Arachchi H.M."/>
            <person name="Berlin A.M."/>
            <person name="Chapman S.B."/>
            <person name="Dewar J."/>
            <person name="Goldberg J."/>
            <person name="Griggs A."/>
            <person name="Gujja S."/>
            <person name="Hansen M."/>
            <person name="Howarth C."/>
            <person name="Imamovic A."/>
            <person name="Larimer J."/>
            <person name="McCowan C."/>
            <person name="Murphy C."/>
            <person name="Neiman D."/>
            <person name="Pearson M."/>
            <person name="Priest M."/>
            <person name="Roberts A."/>
            <person name="Saif S."/>
            <person name="Shea T."/>
            <person name="Sisk P."/>
            <person name="Sykes S."/>
            <person name="Wortman J."/>
            <person name="Nusbaum C."/>
            <person name="Birren B."/>
        </authorList>
    </citation>
    <scope>NUCLEOTIDE SEQUENCE [LARGE SCALE GENOMIC DNA]</scope>
    <source>
        <strain evidence="14 16">ATCC BAA-350</strain>
    </source>
</reference>
<evidence type="ECO:0000256" key="1">
    <source>
        <dbReference type="ARBA" id="ARBA00006360"/>
    </source>
</evidence>
<dbReference type="GO" id="GO:0006261">
    <property type="term" value="P:DNA-templated DNA replication"/>
    <property type="evidence" value="ECO:0007669"/>
    <property type="project" value="TreeGrafter"/>
</dbReference>
<keyword evidence="8" id="KW-0862">Zinc</keyword>
<comment type="catalytic activity">
    <reaction evidence="11">
        <text>DNA(n) + a 2'-deoxyribonucleoside 5'-triphosphate = DNA(n+1) + diphosphate</text>
        <dbReference type="Rhea" id="RHEA:22508"/>
        <dbReference type="Rhea" id="RHEA-COMP:17339"/>
        <dbReference type="Rhea" id="RHEA-COMP:17340"/>
        <dbReference type="ChEBI" id="CHEBI:33019"/>
        <dbReference type="ChEBI" id="CHEBI:61560"/>
        <dbReference type="ChEBI" id="CHEBI:173112"/>
        <dbReference type="EC" id="2.7.7.7"/>
    </reaction>
</comment>
<dbReference type="PANTHER" id="PTHR11669:SF0">
    <property type="entry name" value="PROTEIN STICHEL-LIKE 2"/>
    <property type="match status" value="1"/>
</dbReference>
<evidence type="ECO:0000256" key="11">
    <source>
        <dbReference type="ARBA" id="ARBA00049244"/>
    </source>
</evidence>
<dbReference type="SUPFAM" id="SSF52540">
    <property type="entry name" value="P-loop containing nucleoside triphosphate hydrolases"/>
    <property type="match status" value="1"/>
</dbReference>
<dbReference type="EMBL" id="AJDQ01000006">
    <property type="protein sequence ID" value="EOI57227.1"/>
    <property type="molecule type" value="Genomic_DNA"/>
</dbReference>
<dbReference type="InterPro" id="IPR008921">
    <property type="entry name" value="DNA_pol3_clamp-load_cplx_C"/>
</dbReference>
<dbReference type="FunFam" id="3.40.50.300:FF:000014">
    <property type="entry name" value="DNA polymerase III subunit gamma/tau"/>
    <property type="match status" value="1"/>
</dbReference>
<dbReference type="RefSeq" id="WP_010779860.1">
    <property type="nucleotide sequence ID" value="NZ_ASWH01000001.1"/>
</dbReference>
<keyword evidence="9" id="KW-0067">ATP-binding</keyword>
<accession>R2Y4F9</accession>
<evidence type="ECO:0000256" key="7">
    <source>
        <dbReference type="ARBA" id="ARBA00022741"/>
    </source>
</evidence>
<dbReference type="Pfam" id="PF13177">
    <property type="entry name" value="DNA_pol3_delta2"/>
    <property type="match status" value="1"/>
</dbReference>
<reference evidence="15 17" key="2">
    <citation type="submission" date="2013-03" db="EMBL/GenBank/DDBJ databases">
        <title>The Genome Sequence of Enterococcus gilvus ATCC BAA-350 (PacBio/Illumina hybrid assembly).</title>
        <authorList>
            <consortium name="The Broad Institute Genomics Platform"/>
            <consortium name="The Broad Institute Genome Sequencing Center for Infectious Disease"/>
            <person name="Earl A."/>
            <person name="Russ C."/>
            <person name="Gilmore M."/>
            <person name="Surin D."/>
            <person name="Walker B."/>
            <person name="Young S."/>
            <person name="Zeng Q."/>
            <person name="Gargeya S."/>
            <person name="Fitzgerald M."/>
            <person name="Haas B."/>
            <person name="Abouelleil A."/>
            <person name="Allen A.W."/>
            <person name="Alvarado L."/>
            <person name="Arachchi H.M."/>
            <person name="Berlin A.M."/>
            <person name="Chapman S.B."/>
            <person name="Gainer-Dewar J."/>
            <person name="Goldberg J."/>
            <person name="Griggs A."/>
            <person name="Gujja S."/>
            <person name="Hansen M."/>
            <person name="Howarth C."/>
            <person name="Imamovic A."/>
            <person name="Ireland A."/>
            <person name="Larimer J."/>
            <person name="McCowan C."/>
            <person name="Murphy C."/>
            <person name="Pearson M."/>
            <person name="Poon T.W."/>
            <person name="Priest M."/>
            <person name="Roberts A."/>
            <person name="Saif S."/>
            <person name="Shea T."/>
            <person name="Sisk P."/>
            <person name="Sykes S."/>
            <person name="Wortman J."/>
            <person name="Nusbaum C."/>
            <person name="Birren B."/>
        </authorList>
    </citation>
    <scope>NUCLEOTIDE SEQUENCE [LARGE SCALE GENOMIC DNA]</scope>
    <source>
        <strain evidence="15 17">ATCC BAA-350</strain>
    </source>
</reference>
<dbReference type="InterPro" id="IPR050238">
    <property type="entry name" value="DNA_Rep/Repair_Clamp_Loader"/>
</dbReference>
<dbReference type="GO" id="GO:0005524">
    <property type="term" value="F:ATP binding"/>
    <property type="evidence" value="ECO:0007669"/>
    <property type="project" value="UniProtKB-KW"/>
</dbReference>
<dbReference type="CDD" id="cd00009">
    <property type="entry name" value="AAA"/>
    <property type="match status" value="1"/>
</dbReference>
<evidence type="ECO:0000313" key="16">
    <source>
        <dbReference type="Proteomes" id="UP000013750"/>
    </source>
</evidence>
<keyword evidence="17" id="KW-1185">Reference proteome</keyword>
<evidence type="ECO:0000256" key="6">
    <source>
        <dbReference type="ARBA" id="ARBA00022723"/>
    </source>
</evidence>
<dbReference type="GO" id="GO:0009360">
    <property type="term" value="C:DNA polymerase III complex"/>
    <property type="evidence" value="ECO:0007669"/>
    <property type="project" value="InterPro"/>
</dbReference>
<dbReference type="NCBIfam" id="TIGR02397">
    <property type="entry name" value="dnaX_nterm"/>
    <property type="match status" value="1"/>
</dbReference>
<dbReference type="InterPro" id="IPR027417">
    <property type="entry name" value="P-loop_NTPase"/>
</dbReference>
<dbReference type="Proteomes" id="UP000013750">
    <property type="component" value="Unassembled WGS sequence"/>
</dbReference>
<dbReference type="InterPro" id="IPR001270">
    <property type="entry name" value="ClpA/B"/>
</dbReference>
<dbReference type="Proteomes" id="UP000014160">
    <property type="component" value="Unassembled WGS sequence"/>
</dbReference>
<dbReference type="GO" id="GO:0003677">
    <property type="term" value="F:DNA binding"/>
    <property type="evidence" value="ECO:0007669"/>
    <property type="project" value="InterPro"/>
</dbReference>
<dbReference type="Pfam" id="PF22608">
    <property type="entry name" value="DNAX_ATPase_lid"/>
    <property type="match status" value="1"/>
</dbReference>
<dbReference type="PANTHER" id="PTHR11669">
    <property type="entry name" value="REPLICATION FACTOR C / DNA POLYMERASE III GAMMA-TAU SUBUNIT"/>
    <property type="match status" value="1"/>
</dbReference>